<dbReference type="Proteomes" id="UP001150830">
    <property type="component" value="Unassembled WGS sequence"/>
</dbReference>
<dbReference type="InterPro" id="IPR058163">
    <property type="entry name" value="LysR-type_TF_proteobact-type"/>
</dbReference>
<dbReference type="Gene3D" id="3.40.190.290">
    <property type="match status" value="1"/>
</dbReference>
<evidence type="ECO:0000256" key="3">
    <source>
        <dbReference type="ARBA" id="ARBA00023125"/>
    </source>
</evidence>
<dbReference type="RefSeq" id="WP_283173316.1">
    <property type="nucleotide sequence ID" value="NZ_JAPNOA010000022.1"/>
</dbReference>
<dbReference type="InterPro" id="IPR000847">
    <property type="entry name" value="LysR_HTH_N"/>
</dbReference>
<dbReference type="Gene3D" id="1.10.10.10">
    <property type="entry name" value="Winged helix-like DNA-binding domain superfamily/Winged helix DNA-binding domain"/>
    <property type="match status" value="1"/>
</dbReference>
<evidence type="ECO:0000256" key="1">
    <source>
        <dbReference type="ARBA" id="ARBA00009437"/>
    </source>
</evidence>
<dbReference type="EMBL" id="JAPNOA010000022">
    <property type="protein sequence ID" value="MCY0965099.1"/>
    <property type="molecule type" value="Genomic_DNA"/>
</dbReference>
<proteinExistence type="inferred from homology"/>
<dbReference type="CDD" id="cd08422">
    <property type="entry name" value="PBP2_CrgA_like"/>
    <property type="match status" value="1"/>
</dbReference>
<dbReference type="PROSITE" id="PS50931">
    <property type="entry name" value="HTH_LYSR"/>
    <property type="match status" value="1"/>
</dbReference>
<evidence type="ECO:0000313" key="6">
    <source>
        <dbReference type="EMBL" id="MCY0965099.1"/>
    </source>
</evidence>
<evidence type="ECO:0000259" key="5">
    <source>
        <dbReference type="PROSITE" id="PS50931"/>
    </source>
</evidence>
<dbReference type="AlphaFoldDB" id="A0A9X3ECK2"/>
<gene>
    <name evidence="6" type="ORF">OUO13_07865</name>
</gene>
<dbReference type="FunFam" id="1.10.10.10:FF:000001">
    <property type="entry name" value="LysR family transcriptional regulator"/>
    <property type="match status" value="1"/>
</dbReference>
<dbReference type="GO" id="GO:0006351">
    <property type="term" value="P:DNA-templated transcription"/>
    <property type="evidence" value="ECO:0007669"/>
    <property type="project" value="TreeGrafter"/>
</dbReference>
<dbReference type="PANTHER" id="PTHR30537:SF35">
    <property type="entry name" value="TRANSCRIPTIONAL REGULATORY PROTEIN"/>
    <property type="match status" value="1"/>
</dbReference>
<sequence>MDTLTNLKTFLAVSSHGNFTSAARSLHVVPSVVAKRIAQLESTLGNRLFDRTTRTLELTDAGQRLLPSARQCLTEFEGLLQQAAMDDSKLEGHLRLMLPTTISMAALSRSVTRFMAQHPRITVETLMSDRSVSPLEENIDVMISGRLAHYDGVVQVPLAPTLVGLFAAPEYLEQYGRPEHPSQLVDHSCLVFSPQGKTWAFESSKGPVYVDVQPRLSSDDNYTLCVGAEQSLGLAILPGYIARDGVQSGRLVKVMTAYPPQDRWYRAHIPKRNENLARVTALCKWLRQDIEALNSGLSPSPAGKQF</sequence>
<evidence type="ECO:0000313" key="7">
    <source>
        <dbReference type="Proteomes" id="UP001150830"/>
    </source>
</evidence>
<organism evidence="6 7">
    <name type="scientific">Parathalassolituus penaei</name>
    <dbReference type="NCBI Taxonomy" id="2997323"/>
    <lineage>
        <taxon>Bacteria</taxon>
        <taxon>Pseudomonadati</taxon>
        <taxon>Pseudomonadota</taxon>
        <taxon>Gammaproteobacteria</taxon>
        <taxon>Oceanospirillales</taxon>
        <taxon>Oceanospirillaceae</taxon>
        <taxon>Parathalassolituus</taxon>
    </lineage>
</organism>
<dbReference type="GO" id="GO:0043565">
    <property type="term" value="F:sequence-specific DNA binding"/>
    <property type="evidence" value="ECO:0007669"/>
    <property type="project" value="TreeGrafter"/>
</dbReference>
<protein>
    <submittedName>
        <fullName evidence="6">LysR substrate-binding domain-containing protein</fullName>
    </submittedName>
</protein>
<keyword evidence="2" id="KW-0805">Transcription regulation</keyword>
<dbReference type="PANTHER" id="PTHR30537">
    <property type="entry name" value="HTH-TYPE TRANSCRIPTIONAL REGULATOR"/>
    <property type="match status" value="1"/>
</dbReference>
<comment type="similarity">
    <text evidence="1">Belongs to the LysR transcriptional regulatory family.</text>
</comment>
<dbReference type="InterPro" id="IPR036388">
    <property type="entry name" value="WH-like_DNA-bd_sf"/>
</dbReference>
<keyword evidence="3" id="KW-0238">DNA-binding</keyword>
<reference evidence="6" key="1">
    <citation type="submission" date="2022-11" db="EMBL/GenBank/DDBJ databases">
        <title>Parathalassolutuus dongxingensis gen. nov., sp. nov., a novel member of family Oceanospirillaceae isolated from a coastal shrimp pond in Guangxi, China.</title>
        <authorList>
            <person name="Chen H."/>
        </authorList>
    </citation>
    <scope>NUCLEOTIDE SEQUENCE</scope>
    <source>
        <strain evidence="6">G-43</strain>
    </source>
</reference>
<comment type="caution">
    <text evidence="6">The sequence shown here is derived from an EMBL/GenBank/DDBJ whole genome shotgun (WGS) entry which is preliminary data.</text>
</comment>
<accession>A0A9X3ECK2</accession>
<dbReference type="Pfam" id="PF03466">
    <property type="entry name" value="LysR_substrate"/>
    <property type="match status" value="1"/>
</dbReference>
<keyword evidence="7" id="KW-1185">Reference proteome</keyword>
<name>A0A9X3ECK2_9GAMM</name>
<evidence type="ECO:0000256" key="2">
    <source>
        <dbReference type="ARBA" id="ARBA00023015"/>
    </source>
</evidence>
<dbReference type="SUPFAM" id="SSF46785">
    <property type="entry name" value="Winged helix' DNA-binding domain"/>
    <property type="match status" value="1"/>
</dbReference>
<dbReference type="Pfam" id="PF00126">
    <property type="entry name" value="HTH_1"/>
    <property type="match status" value="1"/>
</dbReference>
<dbReference type="InterPro" id="IPR005119">
    <property type="entry name" value="LysR_subst-bd"/>
</dbReference>
<keyword evidence="4" id="KW-0804">Transcription</keyword>
<evidence type="ECO:0000256" key="4">
    <source>
        <dbReference type="ARBA" id="ARBA00023163"/>
    </source>
</evidence>
<dbReference type="InterPro" id="IPR036390">
    <property type="entry name" value="WH_DNA-bd_sf"/>
</dbReference>
<dbReference type="GO" id="GO:0003700">
    <property type="term" value="F:DNA-binding transcription factor activity"/>
    <property type="evidence" value="ECO:0007669"/>
    <property type="project" value="InterPro"/>
</dbReference>
<feature type="domain" description="HTH lysR-type" evidence="5">
    <location>
        <begin position="1"/>
        <end position="59"/>
    </location>
</feature>
<dbReference type="SUPFAM" id="SSF53850">
    <property type="entry name" value="Periplasmic binding protein-like II"/>
    <property type="match status" value="1"/>
</dbReference>